<protein>
    <submittedName>
        <fullName evidence="1">Uncharacterized protein</fullName>
    </submittedName>
</protein>
<gene>
    <name evidence="1" type="ORF">MNB_SV-12-1993</name>
</gene>
<organism evidence="1">
    <name type="scientific">hydrothermal vent metagenome</name>
    <dbReference type="NCBI Taxonomy" id="652676"/>
    <lineage>
        <taxon>unclassified sequences</taxon>
        <taxon>metagenomes</taxon>
        <taxon>ecological metagenomes</taxon>
    </lineage>
</organism>
<reference evidence="1" key="1">
    <citation type="submission" date="2016-10" db="EMBL/GenBank/DDBJ databases">
        <authorList>
            <person name="de Groot N.N."/>
        </authorList>
    </citation>
    <scope>NUCLEOTIDE SEQUENCE</scope>
</reference>
<proteinExistence type="predicted"/>
<accession>A0A1W1BVR4</accession>
<sequence length="43" mass="5414">MKQIKERGYHQQYLSDYNEIYILGIEFDSQKRNITTYEWERIL</sequence>
<name>A0A1W1BVR4_9ZZZZ</name>
<evidence type="ECO:0000313" key="1">
    <source>
        <dbReference type="EMBL" id="SFV57542.1"/>
    </source>
</evidence>
<dbReference type="EMBL" id="FPHE01000078">
    <property type="protein sequence ID" value="SFV57542.1"/>
    <property type="molecule type" value="Genomic_DNA"/>
</dbReference>
<dbReference type="AlphaFoldDB" id="A0A1W1BVR4"/>